<organism evidence="2 3">
    <name type="scientific">Arctia plantaginis</name>
    <name type="common">Wood tiger moth</name>
    <name type="synonym">Phalaena plantaginis</name>
    <dbReference type="NCBI Taxonomy" id="874455"/>
    <lineage>
        <taxon>Eukaryota</taxon>
        <taxon>Metazoa</taxon>
        <taxon>Ecdysozoa</taxon>
        <taxon>Arthropoda</taxon>
        <taxon>Hexapoda</taxon>
        <taxon>Insecta</taxon>
        <taxon>Pterygota</taxon>
        <taxon>Neoptera</taxon>
        <taxon>Endopterygota</taxon>
        <taxon>Lepidoptera</taxon>
        <taxon>Glossata</taxon>
        <taxon>Ditrysia</taxon>
        <taxon>Noctuoidea</taxon>
        <taxon>Erebidae</taxon>
        <taxon>Arctiinae</taxon>
        <taxon>Arctia</taxon>
    </lineage>
</organism>
<name>A0A8S0Z4S8_ARCPL</name>
<dbReference type="AlphaFoldDB" id="A0A8S0Z4S8"/>
<dbReference type="EMBL" id="CADEBC010000232">
    <property type="protein sequence ID" value="CAB3227070.1"/>
    <property type="molecule type" value="Genomic_DNA"/>
</dbReference>
<dbReference type="Proteomes" id="UP000494106">
    <property type="component" value="Unassembled WGS sequence"/>
</dbReference>
<keyword evidence="3" id="KW-1185">Reference proteome</keyword>
<comment type="caution">
    <text evidence="2">The sequence shown here is derived from an EMBL/GenBank/DDBJ whole genome shotgun (WGS) entry which is preliminary data.</text>
</comment>
<reference evidence="2 3" key="1">
    <citation type="submission" date="2020-04" db="EMBL/GenBank/DDBJ databases">
        <authorList>
            <person name="Wallbank WR R."/>
            <person name="Pardo Diaz C."/>
            <person name="Kozak K."/>
            <person name="Martin S."/>
            <person name="Jiggins C."/>
            <person name="Moest M."/>
            <person name="Warren A I."/>
            <person name="Byers J.R.P. K."/>
            <person name="Montejo-Kovacevich G."/>
            <person name="Yen C E."/>
        </authorList>
    </citation>
    <scope>NUCLEOTIDE SEQUENCE [LARGE SCALE GENOMIC DNA]</scope>
</reference>
<gene>
    <name evidence="2" type="ORF">APLA_LOCUS3233</name>
</gene>
<evidence type="ECO:0000313" key="3">
    <source>
        <dbReference type="Proteomes" id="UP000494106"/>
    </source>
</evidence>
<feature type="region of interest" description="Disordered" evidence="1">
    <location>
        <begin position="32"/>
        <end position="95"/>
    </location>
</feature>
<proteinExistence type="predicted"/>
<protein>
    <submittedName>
        <fullName evidence="2">Uncharacterized protein</fullName>
    </submittedName>
</protein>
<accession>A0A8S0Z4S8</accession>
<feature type="compositionally biased region" description="Pro residues" evidence="1">
    <location>
        <begin position="62"/>
        <end position="74"/>
    </location>
</feature>
<sequence>MKNSNEIYIHESVSMGKNYLVQTLRQSMHCAHSGTIGDTAGDGGGGVQAPPRRARVRAQALPPRPHPLDPPPMTPWRCAPSFTRNPRAPLMKPHF</sequence>
<evidence type="ECO:0000256" key="1">
    <source>
        <dbReference type="SAM" id="MobiDB-lite"/>
    </source>
</evidence>
<evidence type="ECO:0000313" key="2">
    <source>
        <dbReference type="EMBL" id="CAB3227070.1"/>
    </source>
</evidence>